<sequence length="199" mass="22746">MVYMKQSHLFKIVKGYNENVESSERLCLLGVDTGEAYTGLAVTNLVLTESWPFKVINMSWCRRPGQLANYLERVITKWKIGGLLVGYSAMNNHRLEDEHMARVFKWLKAAHESAHMVDFPFTFVDERNSSIEAEKILNGWILNGWDPAPVDYTRVLNKVAASVFTEISYLPLSVIITTFKKENVKRPFEGFGVLIPSKE</sequence>
<protein>
    <recommendedName>
        <fullName evidence="3">YqgF/RNase H-like domain-containing protein</fullName>
    </recommendedName>
</protein>
<keyword evidence="2" id="KW-1185">Reference proteome</keyword>
<proteinExistence type="predicted"/>
<reference evidence="1" key="1">
    <citation type="journal article" date="2022" name="Plant J.">
        <title>Strategies of tolerance reflected in two North American maple genomes.</title>
        <authorList>
            <person name="McEvoy S.L."/>
            <person name="Sezen U.U."/>
            <person name="Trouern-Trend A."/>
            <person name="McMahon S.M."/>
            <person name="Schaberg P.G."/>
            <person name="Yang J."/>
            <person name="Wegrzyn J.L."/>
            <person name="Swenson N.G."/>
        </authorList>
    </citation>
    <scope>NUCLEOTIDE SEQUENCE</scope>
    <source>
        <strain evidence="1">NS2018</strain>
    </source>
</reference>
<name>A0AA39RDC0_ACESA</name>
<dbReference type="AlphaFoldDB" id="A0AA39RDC0"/>
<gene>
    <name evidence="1" type="ORF">LWI29_011938</name>
</gene>
<dbReference type="SUPFAM" id="SSF53098">
    <property type="entry name" value="Ribonuclease H-like"/>
    <property type="match status" value="1"/>
</dbReference>
<evidence type="ECO:0000313" key="2">
    <source>
        <dbReference type="Proteomes" id="UP001168877"/>
    </source>
</evidence>
<reference evidence="1" key="2">
    <citation type="submission" date="2023-06" db="EMBL/GenBank/DDBJ databases">
        <authorList>
            <person name="Swenson N.G."/>
            <person name="Wegrzyn J.L."/>
            <person name="Mcevoy S.L."/>
        </authorList>
    </citation>
    <scope>NUCLEOTIDE SEQUENCE</scope>
    <source>
        <strain evidence="1">NS2018</strain>
        <tissue evidence="1">Leaf</tissue>
    </source>
</reference>
<dbReference type="GO" id="GO:0000967">
    <property type="term" value="P:rRNA 5'-end processing"/>
    <property type="evidence" value="ECO:0007669"/>
    <property type="project" value="TreeGrafter"/>
</dbReference>
<comment type="caution">
    <text evidence="1">The sequence shown here is derived from an EMBL/GenBank/DDBJ whole genome shotgun (WGS) entry which is preliminary data.</text>
</comment>
<dbReference type="PANTHER" id="PTHR33317">
    <property type="entry name" value="POLYNUCLEOTIDYL TRANSFERASE, RIBONUCLEASE H-LIKE SUPERFAMILY PROTEIN"/>
    <property type="match status" value="1"/>
</dbReference>
<dbReference type="PANTHER" id="PTHR33317:SF4">
    <property type="entry name" value="POLYNUCLEOTIDYL TRANSFERASE, RIBONUCLEASE H-LIKE SUPERFAMILY PROTEIN"/>
    <property type="match status" value="1"/>
</dbReference>
<dbReference type="EMBL" id="JAUESC010000388">
    <property type="protein sequence ID" value="KAK0571161.1"/>
    <property type="molecule type" value="Genomic_DNA"/>
</dbReference>
<dbReference type="InterPro" id="IPR012337">
    <property type="entry name" value="RNaseH-like_sf"/>
</dbReference>
<accession>A0AA39RDC0</accession>
<organism evidence="1 2">
    <name type="scientific">Acer saccharum</name>
    <name type="common">Sugar maple</name>
    <dbReference type="NCBI Taxonomy" id="4024"/>
    <lineage>
        <taxon>Eukaryota</taxon>
        <taxon>Viridiplantae</taxon>
        <taxon>Streptophyta</taxon>
        <taxon>Embryophyta</taxon>
        <taxon>Tracheophyta</taxon>
        <taxon>Spermatophyta</taxon>
        <taxon>Magnoliopsida</taxon>
        <taxon>eudicotyledons</taxon>
        <taxon>Gunneridae</taxon>
        <taxon>Pentapetalae</taxon>
        <taxon>rosids</taxon>
        <taxon>malvids</taxon>
        <taxon>Sapindales</taxon>
        <taxon>Sapindaceae</taxon>
        <taxon>Hippocastanoideae</taxon>
        <taxon>Acereae</taxon>
        <taxon>Acer</taxon>
    </lineage>
</organism>
<dbReference type="Gene3D" id="3.90.660.20">
    <property type="entry name" value="Protoporphyrinogen oxidase, mitochondrial, domain 2"/>
    <property type="match status" value="1"/>
</dbReference>
<dbReference type="Gene3D" id="3.30.420.140">
    <property type="entry name" value="YqgF/RNase H-like domain"/>
    <property type="match status" value="1"/>
</dbReference>
<evidence type="ECO:0008006" key="3">
    <source>
        <dbReference type="Google" id="ProtNLM"/>
    </source>
</evidence>
<dbReference type="InterPro" id="IPR037027">
    <property type="entry name" value="YqgF/RNaseH-like_dom_sf"/>
</dbReference>
<evidence type="ECO:0000313" key="1">
    <source>
        <dbReference type="EMBL" id="KAK0571161.1"/>
    </source>
</evidence>
<dbReference type="InterPro" id="IPR005227">
    <property type="entry name" value="YqgF"/>
</dbReference>
<dbReference type="Proteomes" id="UP001168877">
    <property type="component" value="Unassembled WGS sequence"/>
</dbReference>
<dbReference type="Pfam" id="PF03652">
    <property type="entry name" value="RuvX"/>
    <property type="match status" value="1"/>
</dbReference>